<comment type="similarity">
    <text evidence="1">Belongs to the MlaA family.</text>
</comment>
<comment type="caution">
    <text evidence="3">The sequence shown here is derived from an EMBL/GenBank/DDBJ whole genome shotgun (WGS) entry which is preliminary data.</text>
</comment>
<evidence type="ECO:0000256" key="2">
    <source>
        <dbReference type="ARBA" id="ARBA00022729"/>
    </source>
</evidence>
<protein>
    <submittedName>
        <fullName evidence="3">VacJ family lipoprotein</fullName>
    </submittedName>
</protein>
<evidence type="ECO:0000313" key="4">
    <source>
        <dbReference type="Proteomes" id="UP000320146"/>
    </source>
</evidence>
<dbReference type="PANTHER" id="PTHR30035">
    <property type="entry name" value="LIPOPROTEIN VACJ-RELATED"/>
    <property type="match status" value="1"/>
</dbReference>
<name>A0A520MQY3_9GAMM</name>
<dbReference type="AlphaFoldDB" id="A0A520MQY3"/>
<dbReference type="GO" id="GO:0120010">
    <property type="term" value="P:intermembrane phospholipid transfer"/>
    <property type="evidence" value="ECO:0007669"/>
    <property type="project" value="TreeGrafter"/>
</dbReference>
<dbReference type="PRINTS" id="PR01805">
    <property type="entry name" value="VACJLIPOPROT"/>
</dbReference>
<organism evidence="3 4">
    <name type="scientific">SAR86 cluster bacterium</name>
    <dbReference type="NCBI Taxonomy" id="2030880"/>
    <lineage>
        <taxon>Bacteria</taxon>
        <taxon>Pseudomonadati</taxon>
        <taxon>Pseudomonadota</taxon>
        <taxon>Gammaproteobacteria</taxon>
        <taxon>SAR86 cluster</taxon>
    </lineage>
</organism>
<keyword evidence="3" id="KW-0449">Lipoprotein</keyword>
<dbReference type="Pfam" id="PF04333">
    <property type="entry name" value="MlaA"/>
    <property type="match status" value="1"/>
</dbReference>
<evidence type="ECO:0000256" key="1">
    <source>
        <dbReference type="ARBA" id="ARBA00010634"/>
    </source>
</evidence>
<dbReference type="GO" id="GO:0016020">
    <property type="term" value="C:membrane"/>
    <property type="evidence" value="ECO:0007669"/>
    <property type="project" value="InterPro"/>
</dbReference>
<dbReference type="PANTHER" id="PTHR30035:SF3">
    <property type="entry name" value="INTERMEMBRANE PHOSPHOLIPID TRANSPORT SYSTEM LIPOPROTEIN MLAA"/>
    <property type="match status" value="1"/>
</dbReference>
<keyword evidence="2" id="KW-0732">Signal</keyword>
<sequence length="239" mass="27308">MKKITLFLLFSLLLSAEDNEEKIEIDPFEKMNRVVFNVTDSIDQNFLRPTAEIYSEYTPLFIKDSVTNFFHNISEIDTVINQLLQGKPKLAAQDSLRFLINTTVGVGGIFDVASRMGLKRHEEDFGQTLGYWGISSGPYVFIPFIGPSTVRDVFGIPLSWYVSGSFAIEDDKTKVVFSFLDVLETRERILAAENLIIGDKYEFTKDVFLQSREHSVKDGQVEDEFLSEFEDELFDLDLP</sequence>
<dbReference type="EMBL" id="SHBL01000029">
    <property type="protein sequence ID" value="RZO23636.1"/>
    <property type="molecule type" value="Genomic_DNA"/>
</dbReference>
<gene>
    <name evidence="3" type="ORF">EVA99_03415</name>
</gene>
<accession>A0A520MQY3</accession>
<dbReference type="InterPro" id="IPR007428">
    <property type="entry name" value="MlaA"/>
</dbReference>
<reference evidence="3 4" key="1">
    <citation type="submission" date="2019-02" db="EMBL/GenBank/DDBJ databases">
        <title>Prokaryotic population dynamics and viral predation in marine succession experiment using metagenomics: the confinement effect.</title>
        <authorList>
            <person name="Haro-Moreno J.M."/>
            <person name="Rodriguez-Valera F."/>
            <person name="Lopez-Perez M."/>
        </authorList>
    </citation>
    <scope>NUCLEOTIDE SEQUENCE [LARGE SCALE GENOMIC DNA]</scope>
    <source>
        <strain evidence="3">MED-G166</strain>
    </source>
</reference>
<proteinExistence type="inferred from homology"/>
<evidence type="ECO:0000313" key="3">
    <source>
        <dbReference type="EMBL" id="RZO23636.1"/>
    </source>
</evidence>
<dbReference type="Proteomes" id="UP000320146">
    <property type="component" value="Unassembled WGS sequence"/>
</dbReference>